<sequence>MGIFSFFSRKTHDKNKAAATPAPLRAHGYNNSSSGARPMQGTYPVAGNGPNVVDTLSRSRTNFSTNFNRSQPALNPSSRNDEAAPAPGIPRYRDQSSERPSTAPNGRPPSLSFTNRLRKTPSQKRAPPVSFRMARTGFTSTGSRPASHDSEFGGSGCSQGTFIVHSRSNSLQSDSGKGFKDVLDAHSEIRPADFHERIKAAGARDYGEDVAERNMGMNGFNLESDHVKAYYAHSIAPQPEKKASSRSLAQSKSKSSMRSVGSVKTKLPSSSGQPSIPKELSGQIPKYKSTETALYSDMKTSGGGHLKRRVSVNTYLPPTSALNSATSSASLNKMDAIMFDQETSRLYMNTPAPAPSPVILGPPNMTKDINSSRSFGTARDSVILARKKGVVVSDHPVAGETSPETTFSFRSATTTTTTTHHRGASTISSGSASASASATFPRTRTRQSCHTLQSSISSSILSHDPSIHTATQLAYPRHNFHHPRLQQQSSGSSTAWASSTCLAGADSDYAGTAAAVRDSMDCVSTPPHKRSSMIPEEDIDSTAVATDRPVSRALLARRSVPAMDDHHSHTHNHHQQQLGRRRGLSASSSAPTLASDAARSSSPHSSRQTANTSIDFSASPSLKPSTSVAHLFHPSTPRSDDFNIDDYLSSDDDESVLGDGRKRPTGEGEEDLLFKDIEGYGGGGLQLPGLFDPFPDVNPSSGQPPRPRSPDLKSGAAYNGIGDSFGPAEGRKKRFVLDTAAHSDPDEGDDEDAGGGSSYEQEYEKLMEGISKITRGERQRETKRLEALYAVLPSEEEDTLLTPQQHYRREEHVDGNREEDKEKDADEEEEEREGHDTEVREEGQGEQEVIKLDVAAAVRLRKQVKKAKRLERNSLKGLRLRTAVKSSATSSITIPDKLESAAAEDNDTAADSVVVVEEAKKKGGDAIANSTAVESSSSSSSSSKREKKKTAIGAGERVPSMVMMNLMNKTVPVLYVGGEVYREKNP</sequence>
<feature type="region of interest" description="Disordered" evidence="1">
    <location>
        <begin position="237"/>
        <end position="281"/>
    </location>
</feature>
<reference evidence="2" key="1">
    <citation type="journal article" date="2023" name="Mol. Phylogenet. Evol.">
        <title>Genome-scale phylogeny and comparative genomics of the fungal order Sordariales.</title>
        <authorList>
            <person name="Hensen N."/>
            <person name="Bonometti L."/>
            <person name="Westerberg I."/>
            <person name="Brannstrom I.O."/>
            <person name="Guillou S."/>
            <person name="Cros-Aarteil S."/>
            <person name="Calhoun S."/>
            <person name="Haridas S."/>
            <person name="Kuo A."/>
            <person name="Mondo S."/>
            <person name="Pangilinan J."/>
            <person name="Riley R."/>
            <person name="LaButti K."/>
            <person name="Andreopoulos B."/>
            <person name="Lipzen A."/>
            <person name="Chen C."/>
            <person name="Yan M."/>
            <person name="Daum C."/>
            <person name="Ng V."/>
            <person name="Clum A."/>
            <person name="Steindorff A."/>
            <person name="Ohm R.A."/>
            <person name="Martin F."/>
            <person name="Silar P."/>
            <person name="Natvig D.O."/>
            <person name="Lalanne C."/>
            <person name="Gautier V."/>
            <person name="Ament-Velasquez S.L."/>
            <person name="Kruys A."/>
            <person name="Hutchinson M.I."/>
            <person name="Powell A.J."/>
            <person name="Barry K."/>
            <person name="Miller A.N."/>
            <person name="Grigoriev I.V."/>
            <person name="Debuchy R."/>
            <person name="Gladieux P."/>
            <person name="Hiltunen Thoren M."/>
            <person name="Johannesson H."/>
        </authorList>
    </citation>
    <scope>NUCLEOTIDE SEQUENCE</scope>
    <source>
        <strain evidence="2">PSN309</strain>
    </source>
</reference>
<feature type="region of interest" description="Disordered" evidence="1">
    <location>
        <begin position="415"/>
        <end position="446"/>
    </location>
</feature>
<feature type="compositionally biased region" description="Basic and acidic residues" evidence="1">
    <location>
        <begin position="774"/>
        <end position="786"/>
    </location>
</feature>
<feature type="region of interest" description="Disordered" evidence="1">
    <location>
        <begin position="521"/>
        <end position="548"/>
    </location>
</feature>
<reference evidence="2" key="2">
    <citation type="submission" date="2023-05" db="EMBL/GenBank/DDBJ databases">
        <authorList>
            <consortium name="Lawrence Berkeley National Laboratory"/>
            <person name="Steindorff A."/>
            <person name="Hensen N."/>
            <person name="Bonometti L."/>
            <person name="Westerberg I."/>
            <person name="Brannstrom I.O."/>
            <person name="Guillou S."/>
            <person name="Cros-Aarteil S."/>
            <person name="Calhoun S."/>
            <person name="Haridas S."/>
            <person name="Kuo A."/>
            <person name="Mondo S."/>
            <person name="Pangilinan J."/>
            <person name="Riley R."/>
            <person name="Labutti K."/>
            <person name="Andreopoulos B."/>
            <person name="Lipzen A."/>
            <person name="Chen C."/>
            <person name="Yanf M."/>
            <person name="Daum C."/>
            <person name="Ng V."/>
            <person name="Clum A."/>
            <person name="Ohm R."/>
            <person name="Martin F."/>
            <person name="Silar P."/>
            <person name="Natvig D."/>
            <person name="Lalanne C."/>
            <person name="Gautier V."/>
            <person name="Ament-Velasquez S.L."/>
            <person name="Kruys A."/>
            <person name="Hutchinson M.I."/>
            <person name="Powell A.J."/>
            <person name="Barry K."/>
            <person name="Miller A.N."/>
            <person name="Grigoriev I.V."/>
            <person name="Debuchy R."/>
            <person name="Gladieux P."/>
            <person name="Thoren M.H."/>
            <person name="Johannesson H."/>
        </authorList>
    </citation>
    <scope>NUCLEOTIDE SEQUENCE</scope>
    <source>
        <strain evidence="2">PSN309</strain>
    </source>
</reference>
<protein>
    <submittedName>
        <fullName evidence="2">Uncharacterized protein</fullName>
    </submittedName>
</protein>
<organism evidence="2 3">
    <name type="scientific">Podospora australis</name>
    <dbReference type="NCBI Taxonomy" id="1536484"/>
    <lineage>
        <taxon>Eukaryota</taxon>
        <taxon>Fungi</taxon>
        <taxon>Dikarya</taxon>
        <taxon>Ascomycota</taxon>
        <taxon>Pezizomycotina</taxon>
        <taxon>Sordariomycetes</taxon>
        <taxon>Sordariomycetidae</taxon>
        <taxon>Sordariales</taxon>
        <taxon>Podosporaceae</taxon>
        <taxon>Podospora</taxon>
    </lineage>
</organism>
<name>A0AAN6X5N9_9PEZI</name>
<feature type="region of interest" description="Disordered" evidence="1">
    <location>
        <begin position="684"/>
        <end position="847"/>
    </location>
</feature>
<feature type="compositionally biased region" description="Basic and acidic residues" evidence="1">
    <location>
        <begin position="832"/>
        <end position="847"/>
    </location>
</feature>
<feature type="compositionally biased region" description="Acidic residues" evidence="1">
    <location>
        <begin position="642"/>
        <end position="656"/>
    </location>
</feature>
<dbReference type="Proteomes" id="UP001302126">
    <property type="component" value="Unassembled WGS sequence"/>
</dbReference>
<feature type="compositionally biased region" description="Basic and acidic residues" evidence="1">
    <location>
        <begin position="807"/>
        <end position="824"/>
    </location>
</feature>
<feature type="region of interest" description="Disordered" evidence="1">
    <location>
        <begin position="1"/>
        <end position="155"/>
    </location>
</feature>
<feature type="region of interest" description="Disordered" evidence="1">
    <location>
        <begin position="921"/>
        <end position="954"/>
    </location>
</feature>
<keyword evidence="3" id="KW-1185">Reference proteome</keyword>
<feature type="compositionally biased region" description="Polar residues" evidence="1">
    <location>
        <begin position="607"/>
        <end position="628"/>
    </location>
</feature>
<feature type="compositionally biased region" description="Low complexity" evidence="1">
    <location>
        <begin position="415"/>
        <end position="439"/>
    </location>
</feature>
<feature type="compositionally biased region" description="Basic and acidic residues" evidence="1">
    <location>
        <begin position="659"/>
        <end position="670"/>
    </location>
</feature>
<feature type="region of interest" description="Disordered" evidence="1">
    <location>
        <begin position="562"/>
        <end position="670"/>
    </location>
</feature>
<feature type="compositionally biased region" description="Low complexity" evidence="1">
    <location>
        <begin position="245"/>
        <end position="264"/>
    </location>
</feature>
<evidence type="ECO:0000313" key="3">
    <source>
        <dbReference type="Proteomes" id="UP001302126"/>
    </source>
</evidence>
<dbReference type="AlphaFoldDB" id="A0AAN6X5N9"/>
<comment type="caution">
    <text evidence="2">The sequence shown here is derived from an EMBL/GenBank/DDBJ whole genome shotgun (WGS) entry which is preliminary data.</text>
</comment>
<gene>
    <name evidence="2" type="ORF">QBC35DRAFT_8014</name>
</gene>
<feature type="compositionally biased region" description="Basic residues" evidence="1">
    <location>
        <begin position="568"/>
        <end position="583"/>
    </location>
</feature>
<feature type="compositionally biased region" description="Low complexity" evidence="1">
    <location>
        <begin position="584"/>
        <end position="606"/>
    </location>
</feature>
<evidence type="ECO:0000256" key="1">
    <source>
        <dbReference type="SAM" id="MobiDB-lite"/>
    </source>
</evidence>
<proteinExistence type="predicted"/>
<feature type="compositionally biased region" description="Polar residues" evidence="1">
    <location>
        <begin position="54"/>
        <end position="78"/>
    </location>
</feature>
<evidence type="ECO:0000313" key="2">
    <source>
        <dbReference type="EMBL" id="KAK4193858.1"/>
    </source>
</evidence>
<accession>A0AAN6X5N9</accession>
<dbReference type="EMBL" id="MU864350">
    <property type="protein sequence ID" value="KAK4193858.1"/>
    <property type="molecule type" value="Genomic_DNA"/>
</dbReference>